<evidence type="ECO:0000259" key="8">
    <source>
        <dbReference type="Pfam" id="PF01431"/>
    </source>
</evidence>
<organism evidence="10 11">
    <name type="scientific">Streptococcus panodentis</name>
    <dbReference type="NCBI Taxonomy" id="1581472"/>
    <lineage>
        <taxon>Bacteria</taxon>
        <taxon>Bacillati</taxon>
        <taxon>Bacillota</taxon>
        <taxon>Bacilli</taxon>
        <taxon>Lactobacillales</taxon>
        <taxon>Streptococcaceae</taxon>
        <taxon>Streptococcus</taxon>
    </lineage>
</organism>
<sequence>MKKRTKIILTSALTVTGLLVAAGGYWAYKTFVPQETPVDKNATVSSNYYQAINKKWLEKAEIPSDQPANSVVYELGEEVKERLKGDVKNLASEKEKSSIEGMDDFISYYQQGSDFKQREKDGLDPLKPYLKEIEDLKDLDDLAAKAADWQRRGLSLPFGFDISVNVENTNQKQIHLSTPSTFLPDTSYYQDENAKKSMMQPVEQAAQKALQLLGYSEKDSQRIVKEALDIDAEIAKYALSSEEASEIKKQVHPKTVEEINSYSDTFKFSEIIHAYLGQEVDQVNIPNPKYYENFAKVVNDKNFAKLKSWMLVRQAGAASNLLTDQYRLVYAEINKAWQGTKEASSKEDDVYSQTTTVFADSLSLYYGQKYFGQEAKEKVAQMVDSIKTVYRERLLKNDWLSEETKQEAVKKLDSMILRIGYPDKIQEETKVLKTDSQKNFFENTIAMSTAKNQYAIDHFSEPVDKTQWSMPSFDINAYYSQIDNSINFPAGILQAPFFDAEQDMEKNYGGIGMVIGHEMTHAFDSNGAEFDEEGNMKNWWTKADKKAFEEKTAAVAKQWDGLEIYGGKVNGKLTVTENVADAGGLSATLEVVKKENPKADLKLYFENYANIWRNKSSLQFNQMLLKIDVHAPAELRVNQQLKNIQAFYDTYPEIKKGDAMYLDPDKRVSVW</sequence>
<dbReference type="InterPro" id="IPR018497">
    <property type="entry name" value="Peptidase_M13_C"/>
</dbReference>
<gene>
    <name evidence="10" type="ORF">DHL47_07940</name>
</gene>
<dbReference type="PANTHER" id="PTHR11733:SF167">
    <property type="entry name" value="FI17812P1-RELATED"/>
    <property type="match status" value="1"/>
</dbReference>
<evidence type="ECO:0000259" key="9">
    <source>
        <dbReference type="Pfam" id="PF05649"/>
    </source>
</evidence>
<dbReference type="PROSITE" id="PS51885">
    <property type="entry name" value="NEPRILYSIN"/>
    <property type="match status" value="1"/>
</dbReference>
<keyword evidence="6" id="KW-0862">Zinc</keyword>
<dbReference type="InterPro" id="IPR000718">
    <property type="entry name" value="Peptidase_M13"/>
</dbReference>
<evidence type="ECO:0000256" key="6">
    <source>
        <dbReference type="ARBA" id="ARBA00022833"/>
    </source>
</evidence>
<dbReference type="InterPro" id="IPR024079">
    <property type="entry name" value="MetalloPept_cat_dom_sf"/>
</dbReference>
<dbReference type="PRINTS" id="PR00786">
    <property type="entry name" value="NEPRILYSIN"/>
</dbReference>
<accession>A0ABS5AXT1</accession>
<name>A0ABS5AXT1_9STRE</name>
<dbReference type="RefSeq" id="WP_128837010.1">
    <property type="nucleotide sequence ID" value="NZ_QFAY01000015.1"/>
</dbReference>
<dbReference type="CDD" id="cd08662">
    <property type="entry name" value="M13"/>
    <property type="match status" value="1"/>
</dbReference>
<dbReference type="Pfam" id="PF01431">
    <property type="entry name" value="Peptidase_M13"/>
    <property type="match status" value="1"/>
</dbReference>
<evidence type="ECO:0000256" key="3">
    <source>
        <dbReference type="ARBA" id="ARBA00022670"/>
    </source>
</evidence>
<dbReference type="InterPro" id="IPR042089">
    <property type="entry name" value="Peptidase_M13_dom_2"/>
</dbReference>
<dbReference type="Gene3D" id="1.10.1380.10">
    <property type="entry name" value="Neutral endopeptidase , domain2"/>
    <property type="match status" value="1"/>
</dbReference>
<evidence type="ECO:0000256" key="7">
    <source>
        <dbReference type="ARBA" id="ARBA00023049"/>
    </source>
</evidence>
<feature type="domain" description="Peptidase M13 C-terminal" evidence="8">
    <location>
        <begin position="476"/>
        <end position="668"/>
    </location>
</feature>
<dbReference type="Gene3D" id="3.40.390.10">
    <property type="entry name" value="Collagenase (Catalytic Domain)"/>
    <property type="match status" value="1"/>
</dbReference>
<evidence type="ECO:0000313" key="10">
    <source>
        <dbReference type="EMBL" id="MBP2621246.1"/>
    </source>
</evidence>
<keyword evidence="3" id="KW-0645">Protease</keyword>
<keyword evidence="5" id="KW-0378">Hydrolase</keyword>
<evidence type="ECO:0000256" key="4">
    <source>
        <dbReference type="ARBA" id="ARBA00022723"/>
    </source>
</evidence>
<evidence type="ECO:0000313" key="11">
    <source>
        <dbReference type="Proteomes" id="UP001519349"/>
    </source>
</evidence>
<evidence type="ECO:0000256" key="5">
    <source>
        <dbReference type="ARBA" id="ARBA00022801"/>
    </source>
</evidence>
<comment type="similarity">
    <text evidence="2">Belongs to the peptidase M13 family.</text>
</comment>
<keyword evidence="11" id="KW-1185">Reference proteome</keyword>
<dbReference type="Pfam" id="PF05649">
    <property type="entry name" value="Peptidase_M13_N"/>
    <property type="match status" value="1"/>
</dbReference>
<comment type="cofactor">
    <cofactor evidence="1">
        <name>Zn(2+)</name>
        <dbReference type="ChEBI" id="CHEBI:29105"/>
    </cofactor>
</comment>
<proteinExistence type="inferred from homology"/>
<protein>
    <submittedName>
        <fullName evidence="10">Peptidase M13</fullName>
    </submittedName>
</protein>
<reference evidence="10 11" key="1">
    <citation type="submission" date="2018-05" db="EMBL/GenBank/DDBJ databases">
        <title>Draft genome sequence of Streptococcus panodentis CCUG 70867T.</title>
        <authorList>
            <person name="Salva-Serra F."/>
            <person name="Mendez V."/>
            <person name="Jaen-Luchoro D."/>
            <person name="Gonzales-Siles L."/>
            <person name="Karlsson R."/>
            <person name="Engstrom-Jakobsson H."/>
            <person name="Busquets A."/>
            <person name="Gomila M."/>
            <person name="Pineiro-Iglesias B."/>
            <person name="Bennasar-Figueras A."/>
            <person name="Seeger M."/>
            <person name="Moore E."/>
        </authorList>
    </citation>
    <scope>NUCLEOTIDE SEQUENCE [LARGE SCALE GENOMIC DNA]</scope>
    <source>
        <strain evidence="10 11">CCUG 70867</strain>
    </source>
</reference>
<dbReference type="InterPro" id="IPR008753">
    <property type="entry name" value="Peptidase_M13_N"/>
</dbReference>
<feature type="domain" description="Peptidase M13 N-terminal" evidence="9">
    <location>
        <begin position="47"/>
        <end position="422"/>
    </location>
</feature>
<evidence type="ECO:0000256" key="2">
    <source>
        <dbReference type="ARBA" id="ARBA00007357"/>
    </source>
</evidence>
<evidence type="ECO:0000256" key="1">
    <source>
        <dbReference type="ARBA" id="ARBA00001947"/>
    </source>
</evidence>
<dbReference type="SUPFAM" id="SSF55486">
    <property type="entry name" value="Metalloproteases ('zincins'), catalytic domain"/>
    <property type="match status" value="1"/>
</dbReference>
<keyword evidence="7" id="KW-0482">Metalloprotease</keyword>
<dbReference type="Proteomes" id="UP001519349">
    <property type="component" value="Unassembled WGS sequence"/>
</dbReference>
<comment type="caution">
    <text evidence="10">The sequence shown here is derived from an EMBL/GenBank/DDBJ whole genome shotgun (WGS) entry which is preliminary data.</text>
</comment>
<dbReference type="PANTHER" id="PTHR11733">
    <property type="entry name" value="ZINC METALLOPROTEASE FAMILY M13 NEPRILYSIN-RELATED"/>
    <property type="match status" value="1"/>
</dbReference>
<keyword evidence="4" id="KW-0479">Metal-binding</keyword>
<dbReference type="EMBL" id="QFAY01000015">
    <property type="protein sequence ID" value="MBP2621246.1"/>
    <property type="molecule type" value="Genomic_DNA"/>
</dbReference>